<dbReference type="Proteomes" id="UP001231736">
    <property type="component" value="Unassembled WGS sequence"/>
</dbReference>
<evidence type="ECO:0000313" key="2">
    <source>
        <dbReference type="Proteomes" id="UP001231736"/>
    </source>
</evidence>
<reference evidence="1" key="1">
    <citation type="journal article" date="2023" name="Front. Microbiol.">
        <title>Phylogeography and host specificity of Pasteurellaceae pathogenic to sea-farmed fish in the north-east Atlantic.</title>
        <authorList>
            <person name="Gulla S."/>
            <person name="Colquhoun D.J."/>
            <person name="Olsen A.B."/>
            <person name="Spilsberg B."/>
            <person name="Lagesen K."/>
            <person name="Aakesson C.P."/>
            <person name="Strom S."/>
            <person name="Manji F."/>
            <person name="Birkbeck T.H."/>
            <person name="Nilsen H.K."/>
        </authorList>
    </citation>
    <scope>NUCLEOTIDE SEQUENCE</scope>
    <source>
        <strain evidence="1">98B1</strain>
    </source>
</reference>
<comment type="caution">
    <text evidence="1">The sequence shown here is derived from an EMBL/GenBank/DDBJ whole genome shotgun (WGS) entry which is preliminary data.</text>
</comment>
<accession>A0AAJ6P368</accession>
<proteinExistence type="predicted"/>
<name>A0AAJ6P368_9PAST</name>
<evidence type="ECO:0000313" key="1">
    <source>
        <dbReference type="EMBL" id="MDP8175425.1"/>
    </source>
</evidence>
<protein>
    <submittedName>
        <fullName evidence="1">Uncharacterized protein</fullName>
    </submittedName>
</protein>
<gene>
    <name evidence="1" type="ORF">QJU97_08145</name>
</gene>
<dbReference type="AlphaFoldDB" id="A0AAJ6P368"/>
<dbReference type="EMBL" id="JASAYT010000026">
    <property type="protein sequence ID" value="MDP8175425.1"/>
    <property type="molecule type" value="Genomic_DNA"/>
</dbReference>
<sequence length="69" mass="8326">MGKVYSCRIARSIFVELDVFGIYTTKCTVSIWNAKYMRRRNILETDDENKAREMYEKIIDIFCYEKMPK</sequence>
<organism evidence="1 2">
    <name type="scientific">Phocoenobacter skyensis</name>
    <dbReference type="NCBI Taxonomy" id="97481"/>
    <lineage>
        <taxon>Bacteria</taxon>
        <taxon>Pseudomonadati</taxon>
        <taxon>Pseudomonadota</taxon>
        <taxon>Gammaproteobacteria</taxon>
        <taxon>Pasteurellales</taxon>
        <taxon>Pasteurellaceae</taxon>
        <taxon>Phocoenobacter</taxon>
    </lineage>
</organism>
<dbReference type="RefSeq" id="WP_306376332.1">
    <property type="nucleotide sequence ID" value="NZ_JASAYT010000026.1"/>
</dbReference>